<keyword evidence="4" id="KW-0540">Nuclease</keyword>
<name>A0A1T5FJD0_9HYPH</name>
<comment type="similarity">
    <text evidence="1">Belongs to the MobA/MobL family.</text>
</comment>
<proteinExistence type="inferred from homology"/>
<dbReference type="AlphaFoldDB" id="A0A1T5FJD0"/>
<gene>
    <name evidence="4" type="ORF">SAMN05660750_03254</name>
</gene>
<sequence length="1121" mass="122439">MANDVHRLHMRTDFVSRSGGAGTVATAAYNDRTVYQEQATGRIFDYASDVPPLAAAILAPDEFSLPRLKSDPAAFWNAVEGHETAALLHRYRRDPVRAIEAVENAQTALKGRFTLSNALPREMLPEVAESILRRAIVDELRGVVHYSIHADAGNYHVHFMIAGRKVSVDGAFGSRIFRQPQQIKSWTQGFRSIAADEQNRRLAALNLASHVEHRSNASLGISLRATVHVDHATAATSTKSPDPDIGISGHNARVQAENAEVILSNPRDVVELLFVGHRDEWGRSEGQLCRDNATLTARDIKSKIVKLTGGRDDIADIAFDRLLHDRRLVALGQDLRGNERYTTREYLDREARLVEAAKSLDRRSSFSVRGELCDGVIAQKFAWLNAEQKAAVRHMTGAADIALVQGRAGVGKTTIMQASREIWEASGYQVRGAAIAWKAARLLEAEAKIPSASIAAIVNAERQQRDHGTCARPELLLKRGQVLVIDEAGMADVRSMEILATAADRAGAKIVAIGDSAQFSAISAGPAFSILQDTVGAAQINTIMRQTADAEDIFVAKGQARHDAISSLAGVSLVERRAVVKRNLELVADINRGAGSIWRREAAQLLAAGNTADGVGEWQRRGFVTASENHDATIRQVVTRYFELRDQGEAAQAIYASTNRDVDQLNRGIRAGLQERGELVDDTVGIRIGGKSFVAGDRISFTAGDVTGQIVAGGVVNGDGGIVVMASPERVTISLDDKRVVAFDPKAWTDINHAYATTHYKAQGQTVDGTVHVLADRYLRSDGAYVALTRSKQDTFVYYSREEFANYNELAKSLSRAPETFAARDITRASGEVADSVRNVVLAGRRMADLLHAADARDRDLGDAERDELGRLRADRSAAAQRLVTAADRADVIKTARHAGLSWARLEEIAGVREPVRSPAQMIVDAVAREWLKLHDRARELWHRIRGDAPGRERQHPDYPAYSQERDSRNKLALALNAQAAVARDSLRHLGRRGDWKAARSQAAAAEREIEMILRQTAKDQQERPQPLSKMQASLDRHLAPIIAEKLRAVGGNIKRAAEVGLATHQTAAGLFLSDARTPELRTSLRAILHQIQAARAVQAPVAAEKVAATEHEKAGPKQKL</sequence>
<dbReference type="SUPFAM" id="SSF52540">
    <property type="entry name" value="P-loop containing nucleoside triphosphate hydrolases"/>
    <property type="match status" value="2"/>
</dbReference>
<evidence type="ECO:0000256" key="1">
    <source>
        <dbReference type="ARBA" id="ARBA00010873"/>
    </source>
</evidence>
<keyword evidence="4" id="KW-0347">Helicase</keyword>
<keyword evidence="4" id="KW-0547">Nucleotide-binding</keyword>
<feature type="domain" description="MobA/MobL protein" evidence="3">
    <location>
        <begin position="97"/>
        <end position="236"/>
    </location>
</feature>
<dbReference type="Pfam" id="PF03389">
    <property type="entry name" value="MobA_MobL"/>
    <property type="match status" value="1"/>
</dbReference>
<keyword evidence="4" id="KW-0378">Hydrolase</keyword>
<evidence type="ECO:0000256" key="2">
    <source>
        <dbReference type="ARBA" id="ARBA00022971"/>
    </source>
</evidence>
<reference evidence="4 5" key="1">
    <citation type="submission" date="2017-02" db="EMBL/GenBank/DDBJ databases">
        <authorList>
            <person name="Peterson S.W."/>
        </authorList>
    </citation>
    <scope>NUCLEOTIDE SEQUENCE [LARGE SCALE GENOMIC DNA]</scope>
    <source>
        <strain evidence="4 5">DSM 9653</strain>
    </source>
</reference>
<dbReference type="Proteomes" id="UP000190130">
    <property type="component" value="Unassembled WGS sequence"/>
</dbReference>
<evidence type="ECO:0000313" key="4">
    <source>
        <dbReference type="EMBL" id="SKB96227.1"/>
    </source>
</evidence>
<dbReference type="InterPro" id="IPR005053">
    <property type="entry name" value="MobA_MobL"/>
</dbReference>
<dbReference type="EMBL" id="FUYX01000009">
    <property type="protein sequence ID" value="SKB96227.1"/>
    <property type="molecule type" value="Genomic_DNA"/>
</dbReference>
<dbReference type="Pfam" id="PF13604">
    <property type="entry name" value="AAA_30"/>
    <property type="match status" value="1"/>
</dbReference>
<dbReference type="OrthoDB" id="1826980at2"/>
<accession>A0A1T5FJD0</accession>
<keyword evidence="4" id="KW-0067">ATP-binding</keyword>
<dbReference type="InterPro" id="IPR027417">
    <property type="entry name" value="P-loop_NTPase"/>
</dbReference>
<dbReference type="Gene3D" id="3.30.930.30">
    <property type="match status" value="1"/>
</dbReference>
<protein>
    <submittedName>
        <fullName evidence="4">ATP-dependent exoDNAse (Exonuclease V), alpha subunit, helicase superfamily I</fullName>
    </submittedName>
</protein>
<evidence type="ECO:0000259" key="3">
    <source>
        <dbReference type="Pfam" id="PF03389"/>
    </source>
</evidence>
<dbReference type="GO" id="GO:0004527">
    <property type="term" value="F:exonuclease activity"/>
    <property type="evidence" value="ECO:0007669"/>
    <property type="project" value="UniProtKB-KW"/>
</dbReference>
<organism evidence="4 5">
    <name type="scientific">Bosea thiooxidans</name>
    <dbReference type="NCBI Taxonomy" id="53254"/>
    <lineage>
        <taxon>Bacteria</taxon>
        <taxon>Pseudomonadati</taxon>
        <taxon>Pseudomonadota</taxon>
        <taxon>Alphaproteobacteria</taxon>
        <taxon>Hyphomicrobiales</taxon>
        <taxon>Boseaceae</taxon>
        <taxon>Bosea</taxon>
    </lineage>
</organism>
<evidence type="ECO:0000313" key="5">
    <source>
        <dbReference type="Proteomes" id="UP000190130"/>
    </source>
</evidence>
<keyword evidence="2" id="KW-0184">Conjugation</keyword>
<dbReference type="Gene3D" id="3.40.50.300">
    <property type="entry name" value="P-loop containing nucleotide triphosphate hydrolases"/>
    <property type="match status" value="2"/>
</dbReference>
<keyword evidence="4" id="KW-0269">Exonuclease</keyword>
<dbReference type="CDD" id="cd18809">
    <property type="entry name" value="SF1_C_RecD"/>
    <property type="match status" value="1"/>
</dbReference>
<dbReference type="GO" id="GO:0004386">
    <property type="term" value="F:helicase activity"/>
    <property type="evidence" value="ECO:0007669"/>
    <property type="project" value="UniProtKB-KW"/>
</dbReference>